<keyword evidence="1" id="KW-0479">Metal-binding</keyword>
<dbReference type="PANTHER" id="PTHR42988">
    <property type="entry name" value="PHOSPHOHYDROLASE"/>
    <property type="match status" value="1"/>
</dbReference>
<accession>A0A517U428</accession>
<keyword evidence="2" id="KW-0378">Hydrolase</keyword>
<dbReference type="Gene3D" id="3.60.21.10">
    <property type="match status" value="1"/>
</dbReference>
<evidence type="ECO:0000256" key="1">
    <source>
        <dbReference type="ARBA" id="ARBA00022723"/>
    </source>
</evidence>
<protein>
    <submittedName>
        <fullName evidence="6">Calcineurin-like phosphoesterase</fullName>
    </submittedName>
</protein>
<proteinExistence type="inferred from homology"/>
<evidence type="ECO:0000259" key="5">
    <source>
        <dbReference type="Pfam" id="PF00149"/>
    </source>
</evidence>
<dbReference type="OrthoDB" id="9811542at2"/>
<evidence type="ECO:0000313" key="7">
    <source>
        <dbReference type="Proteomes" id="UP000317909"/>
    </source>
</evidence>
<feature type="domain" description="Calcineurin-like phosphoesterase" evidence="5">
    <location>
        <begin position="3"/>
        <end position="189"/>
    </location>
</feature>
<evidence type="ECO:0000313" key="6">
    <source>
        <dbReference type="EMBL" id="QDT75367.1"/>
    </source>
</evidence>
<reference evidence="6 7" key="1">
    <citation type="submission" date="2019-02" db="EMBL/GenBank/DDBJ databases">
        <title>Deep-cultivation of Planctomycetes and their phenomic and genomic characterization uncovers novel biology.</title>
        <authorList>
            <person name="Wiegand S."/>
            <person name="Jogler M."/>
            <person name="Boedeker C."/>
            <person name="Pinto D."/>
            <person name="Vollmers J."/>
            <person name="Rivas-Marin E."/>
            <person name="Kohn T."/>
            <person name="Peeters S.H."/>
            <person name="Heuer A."/>
            <person name="Rast P."/>
            <person name="Oberbeckmann S."/>
            <person name="Bunk B."/>
            <person name="Jeske O."/>
            <person name="Meyerdierks A."/>
            <person name="Storesund J.E."/>
            <person name="Kallscheuer N."/>
            <person name="Luecker S."/>
            <person name="Lage O.M."/>
            <person name="Pohl T."/>
            <person name="Merkel B.J."/>
            <person name="Hornburger P."/>
            <person name="Mueller R.-W."/>
            <person name="Bruemmer F."/>
            <person name="Labrenz M."/>
            <person name="Spormann A.M."/>
            <person name="Op den Camp H."/>
            <person name="Overmann J."/>
            <person name="Amann R."/>
            <person name="Jetten M.S.M."/>
            <person name="Mascher T."/>
            <person name="Medema M.H."/>
            <person name="Devos D.P."/>
            <person name="Kaster A.-K."/>
            <person name="Ovreas L."/>
            <person name="Rohde M."/>
            <person name="Galperin M.Y."/>
            <person name="Jogler C."/>
        </authorList>
    </citation>
    <scope>NUCLEOTIDE SEQUENCE [LARGE SCALE GENOMIC DNA]</scope>
    <source>
        <strain evidence="6 7">I41</strain>
    </source>
</reference>
<name>A0A517U428_9BACT</name>
<dbReference type="RefSeq" id="WP_145435028.1">
    <property type="nucleotide sequence ID" value="NZ_CP036339.1"/>
</dbReference>
<sequence length="267" mass="29457">MRRIIHLSDLHFGADEPAIAEGLLRDISRQSAHILVVSGDLTQRARGSQFADAERFLRHIPLPQIVVPGNHDIPLFNVIARWLTPLDNYCRFINRNVEPTFADAELAVAGVNTARSSTRKDGRISPAQIERLRQFYAAEPDAKCKILVAHHPFIPPVNDATAALVGGAPAALRMLEAHGCHLILAGHLHLAYSGDVRPHHVEIKRSILVIQAGTAISHRRRDEANAYNILTVDGPSLSLEVRTWNGQEFTGAPPRRFTQTGEGWSAQ</sequence>
<keyword evidence="3" id="KW-0408">Iron</keyword>
<comment type="similarity">
    <text evidence="4">Belongs to the cyclic nucleotide phosphodiesterase class-III family.</text>
</comment>
<evidence type="ECO:0000256" key="4">
    <source>
        <dbReference type="ARBA" id="ARBA00025742"/>
    </source>
</evidence>
<dbReference type="InterPro" id="IPR004843">
    <property type="entry name" value="Calcineurin-like_PHP"/>
</dbReference>
<dbReference type="AlphaFoldDB" id="A0A517U428"/>
<evidence type="ECO:0000256" key="3">
    <source>
        <dbReference type="ARBA" id="ARBA00023004"/>
    </source>
</evidence>
<organism evidence="6 7">
    <name type="scientific">Lacipirellula limnantheis</name>
    <dbReference type="NCBI Taxonomy" id="2528024"/>
    <lineage>
        <taxon>Bacteria</taxon>
        <taxon>Pseudomonadati</taxon>
        <taxon>Planctomycetota</taxon>
        <taxon>Planctomycetia</taxon>
        <taxon>Pirellulales</taxon>
        <taxon>Lacipirellulaceae</taxon>
        <taxon>Lacipirellula</taxon>
    </lineage>
</organism>
<dbReference type="PANTHER" id="PTHR42988:SF2">
    <property type="entry name" value="CYCLIC NUCLEOTIDE PHOSPHODIESTERASE CBUA0032-RELATED"/>
    <property type="match status" value="1"/>
</dbReference>
<keyword evidence="7" id="KW-1185">Reference proteome</keyword>
<dbReference type="Proteomes" id="UP000317909">
    <property type="component" value="Chromosome"/>
</dbReference>
<dbReference type="EMBL" id="CP036339">
    <property type="protein sequence ID" value="QDT75367.1"/>
    <property type="molecule type" value="Genomic_DNA"/>
</dbReference>
<dbReference type="InterPro" id="IPR029052">
    <property type="entry name" value="Metallo-depent_PP-like"/>
</dbReference>
<dbReference type="KEGG" id="llh:I41_45770"/>
<dbReference type="SUPFAM" id="SSF56300">
    <property type="entry name" value="Metallo-dependent phosphatases"/>
    <property type="match status" value="1"/>
</dbReference>
<gene>
    <name evidence="6" type="ORF">I41_45770</name>
</gene>
<evidence type="ECO:0000256" key="2">
    <source>
        <dbReference type="ARBA" id="ARBA00022801"/>
    </source>
</evidence>
<dbReference type="InterPro" id="IPR050884">
    <property type="entry name" value="CNP_phosphodiesterase-III"/>
</dbReference>
<dbReference type="Pfam" id="PF00149">
    <property type="entry name" value="Metallophos"/>
    <property type="match status" value="1"/>
</dbReference>
<dbReference type="GO" id="GO:0016787">
    <property type="term" value="F:hydrolase activity"/>
    <property type="evidence" value="ECO:0007669"/>
    <property type="project" value="UniProtKB-KW"/>
</dbReference>
<dbReference type="GO" id="GO:0046872">
    <property type="term" value="F:metal ion binding"/>
    <property type="evidence" value="ECO:0007669"/>
    <property type="project" value="UniProtKB-KW"/>
</dbReference>